<dbReference type="FunFam" id="1.20.58.220:FF:000004">
    <property type="entry name" value="Phosphate-specific transport system accessory protein PhoU"/>
    <property type="match status" value="1"/>
</dbReference>
<comment type="subunit">
    <text evidence="3 7">Homodimer.</text>
</comment>
<evidence type="ECO:0000256" key="6">
    <source>
        <dbReference type="ARBA" id="ARBA00022592"/>
    </source>
</evidence>
<sequence>MRKTFDAELQELNYEMIDMAAAAEDAIDVVVESLASSDDAAAKSAVEMTKHMDEMERDIENRCLRLLLQQQPVARDLRTISAALKMVTDLQRIGDQCSNIAEISLLLKEQQQTQTLADIRTMSQKAGVMVKRAIFAYVNRDTEAANAVVSLDDEIDQLFRTIKSELVELIVENRETADQAIDLIIIAKYLERIADHAVNIAQWAIFCVTGEIQLQA</sequence>
<comment type="function">
    <text evidence="7">Plays a role in the regulation of phosphate uptake.</text>
</comment>
<evidence type="ECO:0000256" key="2">
    <source>
        <dbReference type="ARBA" id="ARBA00008107"/>
    </source>
</evidence>
<dbReference type="Gene3D" id="1.20.58.220">
    <property type="entry name" value="Phosphate transport system protein phou homolog 2, domain 2"/>
    <property type="match status" value="1"/>
</dbReference>
<evidence type="ECO:0000313" key="10">
    <source>
        <dbReference type="Proteomes" id="UP000823921"/>
    </source>
</evidence>
<feature type="domain" description="PhoU" evidence="8">
    <location>
        <begin position="18"/>
        <end position="103"/>
    </location>
</feature>
<dbReference type="GO" id="GO:0030643">
    <property type="term" value="P:intracellular phosphate ion homeostasis"/>
    <property type="evidence" value="ECO:0007669"/>
    <property type="project" value="InterPro"/>
</dbReference>
<evidence type="ECO:0000256" key="5">
    <source>
        <dbReference type="ARBA" id="ARBA00022490"/>
    </source>
</evidence>
<proteinExistence type="inferred from homology"/>
<comment type="caution">
    <text evidence="9">The sequence shown here is derived from an EMBL/GenBank/DDBJ whole genome shotgun (WGS) entry which is preliminary data.</text>
</comment>
<comment type="similarity">
    <text evidence="2 7">Belongs to the PhoU family.</text>
</comment>
<dbReference type="GO" id="GO:0006817">
    <property type="term" value="P:phosphate ion transport"/>
    <property type="evidence" value="ECO:0007669"/>
    <property type="project" value="UniProtKB-KW"/>
</dbReference>
<dbReference type="SUPFAM" id="SSF109755">
    <property type="entry name" value="PhoU-like"/>
    <property type="match status" value="1"/>
</dbReference>
<comment type="subcellular location">
    <subcellularLocation>
        <location evidence="1 7">Cytoplasm</location>
    </subcellularLocation>
</comment>
<dbReference type="PIRSF" id="PIRSF003107">
    <property type="entry name" value="PhoU"/>
    <property type="match status" value="1"/>
</dbReference>
<dbReference type="GO" id="GO:0005737">
    <property type="term" value="C:cytoplasm"/>
    <property type="evidence" value="ECO:0007669"/>
    <property type="project" value="UniProtKB-SubCell"/>
</dbReference>
<gene>
    <name evidence="9" type="primary">phoU</name>
    <name evidence="9" type="ORF">H9712_01980</name>
</gene>
<name>A0A9D2SAP2_9FIRM</name>
<organism evidence="9 10">
    <name type="scientific">Candidatus Flavonifractor intestinigallinarum</name>
    <dbReference type="NCBI Taxonomy" id="2838586"/>
    <lineage>
        <taxon>Bacteria</taxon>
        <taxon>Bacillati</taxon>
        <taxon>Bacillota</taxon>
        <taxon>Clostridia</taxon>
        <taxon>Eubacteriales</taxon>
        <taxon>Oscillospiraceae</taxon>
        <taxon>Flavonifractor</taxon>
    </lineage>
</organism>
<dbReference type="EMBL" id="DWXO01000021">
    <property type="protein sequence ID" value="HJB79731.1"/>
    <property type="molecule type" value="Genomic_DNA"/>
</dbReference>
<evidence type="ECO:0000259" key="8">
    <source>
        <dbReference type="Pfam" id="PF01895"/>
    </source>
</evidence>
<accession>A0A9D2SAP2</accession>
<feature type="domain" description="PhoU" evidence="8">
    <location>
        <begin position="119"/>
        <end position="204"/>
    </location>
</feature>
<reference evidence="9" key="1">
    <citation type="journal article" date="2021" name="PeerJ">
        <title>Extensive microbial diversity within the chicken gut microbiome revealed by metagenomics and culture.</title>
        <authorList>
            <person name="Gilroy R."/>
            <person name="Ravi A."/>
            <person name="Getino M."/>
            <person name="Pursley I."/>
            <person name="Horton D.L."/>
            <person name="Alikhan N.F."/>
            <person name="Baker D."/>
            <person name="Gharbi K."/>
            <person name="Hall N."/>
            <person name="Watson M."/>
            <person name="Adriaenssens E.M."/>
            <person name="Foster-Nyarko E."/>
            <person name="Jarju S."/>
            <person name="Secka A."/>
            <person name="Antonio M."/>
            <person name="Oren A."/>
            <person name="Chaudhuri R.R."/>
            <person name="La Ragione R."/>
            <person name="Hildebrand F."/>
            <person name="Pallen M.J."/>
        </authorList>
    </citation>
    <scope>NUCLEOTIDE SEQUENCE</scope>
    <source>
        <strain evidence="9">CHK192-8294</strain>
    </source>
</reference>
<dbReference type="AlphaFoldDB" id="A0A9D2SAP2"/>
<protein>
    <recommendedName>
        <fullName evidence="7">Phosphate-specific transport system accessory protein PhoU</fullName>
    </recommendedName>
</protein>
<dbReference type="Proteomes" id="UP000823921">
    <property type="component" value="Unassembled WGS sequence"/>
</dbReference>
<dbReference type="InterPro" id="IPR028366">
    <property type="entry name" value="PhoU"/>
</dbReference>
<keyword evidence="6 7" id="KW-0592">Phosphate transport</keyword>
<evidence type="ECO:0000313" key="9">
    <source>
        <dbReference type="EMBL" id="HJB79731.1"/>
    </source>
</evidence>
<evidence type="ECO:0000256" key="4">
    <source>
        <dbReference type="ARBA" id="ARBA00022448"/>
    </source>
</evidence>
<keyword evidence="5 7" id="KW-0963">Cytoplasm</keyword>
<evidence type="ECO:0000256" key="1">
    <source>
        <dbReference type="ARBA" id="ARBA00004496"/>
    </source>
</evidence>
<dbReference type="InterPro" id="IPR026022">
    <property type="entry name" value="PhoU_dom"/>
</dbReference>
<dbReference type="NCBIfam" id="TIGR02135">
    <property type="entry name" value="phoU_full"/>
    <property type="match status" value="1"/>
</dbReference>
<reference evidence="9" key="2">
    <citation type="submission" date="2021-04" db="EMBL/GenBank/DDBJ databases">
        <authorList>
            <person name="Gilroy R."/>
        </authorList>
    </citation>
    <scope>NUCLEOTIDE SEQUENCE</scope>
    <source>
        <strain evidence="9">CHK192-8294</strain>
    </source>
</reference>
<dbReference type="GO" id="GO:0045936">
    <property type="term" value="P:negative regulation of phosphate metabolic process"/>
    <property type="evidence" value="ECO:0007669"/>
    <property type="project" value="InterPro"/>
</dbReference>
<dbReference type="PANTHER" id="PTHR42930:SF3">
    <property type="entry name" value="PHOSPHATE-SPECIFIC TRANSPORT SYSTEM ACCESSORY PROTEIN PHOU"/>
    <property type="match status" value="1"/>
</dbReference>
<evidence type="ECO:0000256" key="3">
    <source>
        <dbReference type="ARBA" id="ARBA00011738"/>
    </source>
</evidence>
<dbReference type="Pfam" id="PF01895">
    <property type="entry name" value="PhoU"/>
    <property type="match status" value="2"/>
</dbReference>
<dbReference type="PANTHER" id="PTHR42930">
    <property type="entry name" value="PHOSPHATE-SPECIFIC TRANSPORT SYSTEM ACCESSORY PROTEIN PHOU"/>
    <property type="match status" value="1"/>
</dbReference>
<evidence type="ECO:0000256" key="7">
    <source>
        <dbReference type="PIRNR" id="PIRNR003107"/>
    </source>
</evidence>
<keyword evidence="4 7" id="KW-0813">Transport</keyword>
<dbReference type="InterPro" id="IPR038078">
    <property type="entry name" value="PhoU-like_sf"/>
</dbReference>